<gene>
    <name evidence="3" type="ORF">AY555_00445</name>
</gene>
<evidence type="ECO:0000256" key="1">
    <source>
        <dbReference type="SAM" id="Phobius"/>
    </source>
</evidence>
<dbReference type="OrthoDB" id="9133582at2"/>
<dbReference type="Proteomes" id="UP000076066">
    <property type="component" value="Chromosome"/>
</dbReference>
<dbReference type="Pfam" id="PF09834">
    <property type="entry name" value="DUF2061"/>
    <property type="match status" value="1"/>
</dbReference>
<name>A0A143DBC4_9PROT</name>
<keyword evidence="1" id="KW-0472">Membrane</keyword>
<keyword evidence="1" id="KW-1133">Transmembrane helix</keyword>
<proteinExistence type="predicted"/>
<organism evidence="3 4">
    <name type="scientific">Haematospirillum jordaniae</name>
    <dbReference type="NCBI Taxonomy" id="1549855"/>
    <lineage>
        <taxon>Bacteria</taxon>
        <taxon>Pseudomonadati</taxon>
        <taxon>Pseudomonadota</taxon>
        <taxon>Alphaproteobacteria</taxon>
        <taxon>Rhodospirillales</taxon>
        <taxon>Novispirillaceae</taxon>
        <taxon>Haematospirillum</taxon>
    </lineage>
</organism>
<dbReference type="AlphaFoldDB" id="A0A143DBC4"/>
<feature type="transmembrane region" description="Helical" evidence="1">
    <location>
        <begin position="12"/>
        <end position="38"/>
    </location>
</feature>
<keyword evidence="4" id="KW-1185">Reference proteome</keyword>
<dbReference type="RefSeq" id="WP_066131963.1">
    <property type="nucleotide sequence ID" value="NZ_CP014525.1"/>
</dbReference>
<evidence type="ECO:0000313" key="3">
    <source>
        <dbReference type="EMBL" id="AMW33889.1"/>
    </source>
</evidence>
<reference evidence="3 4" key="1">
    <citation type="submission" date="2016-02" db="EMBL/GenBank/DDBJ databases">
        <title>Complete Genome of H5569, the type strain of the newly described species Haematospirillium jordaniae.</title>
        <authorList>
            <person name="Nicholson A.C."/>
            <person name="Humrighouse B.W."/>
            <person name="Loparov V."/>
            <person name="McQuiston J.R."/>
        </authorList>
    </citation>
    <scope>NUCLEOTIDE SEQUENCE [LARGE SCALE GENOMIC DNA]</scope>
    <source>
        <strain evidence="3 4">H5569</strain>
    </source>
</reference>
<dbReference type="STRING" id="1549855.AY555_00445"/>
<accession>A0A143DBC4</accession>
<dbReference type="EMBL" id="CP014525">
    <property type="protein sequence ID" value="AMW33889.1"/>
    <property type="molecule type" value="Genomic_DNA"/>
</dbReference>
<keyword evidence="1" id="KW-0812">Transmembrane</keyword>
<dbReference type="KEGG" id="hjo:AY555_00445"/>
<sequence length="81" mass="8845">MRDILKTGSFAVLHFCVGFAITYLLTGSIAIATGVALLEPTANTIVFYFHEKVWNKFSPQSKVIGACGGHKRLAEEPFGTR</sequence>
<evidence type="ECO:0000313" key="4">
    <source>
        <dbReference type="Proteomes" id="UP000076066"/>
    </source>
</evidence>
<protein>
    <recommendedName>
        <fullName evidence="2">DUF2061 domain-containing protein</fullName>
    </recommendedName>
</protein>
<feature type="domain" description="DUF2061" evidence="2">
    <location>
        <begin position="4"/>
        <end position="55"/>
    </location>
</feature>
<evidence type="ECO:0000259" key="2">
    <source>
        <dbReference type="Pfam" id="PF09834"/>
    </source>
</evidence>
<dbReference type="GeneID" id="53315632"/>
<dbReference type="InterPro" id="IPR018638">
    <property type="entry name" value="DUF2061_membrane"/>
</dbReference>